<evidence type="ECO:0000313" key="5">
    <source>
        <dbReference type="EMBL" id="VFR96283.1"/>
    </source>
</evidence>
<feature type="region of interest" description="Disordered" evidence="1">
    <location>
        <begin position="1"/>
        <end position="31"/>
    </location>
</feature>
<accession>A0A484PG21</accession>
<keyword evidence="2" id="KW-1133">Transmembrane helix</keyword>
<name>A0A484PG21_9ZZZZ</name>
<dbReference type="SUPFAM" id="SSF47413">
    <property type="entry name" value="lambda repressor-like DNA-binding domains"/>
    <property type="match status" value="1"/>
</dbReference>
<proteinExistence type="predicted"/>
<dbReference type="PANTHER" id="PTHR34475:SF1">
    <property type="entry name" value="CYTOSKELETON PROTEIN RODZ"/>
    <property type="match status" value="1"/>
</dbReference>
<dbReference type="SMART" id="SM00530">
    <property type="entry name" value="HTH_XRE"/>
    <property type="match status" value="1"/>
</dbReference>
<dbReference type="Gene3D" id="1.10.260.40">
    <property type="entry name" value="lambda repressor-like DNA-binding domains"/>
    <property type="match status" value="1"/>
</dbReference>
<sequence length="181" mass="18498">MKLDTAAVPASKGVQAVGASGQPGSPASASSVAASASVGPALRALRQAKGLSLEEVSSRLKFSPRQISALEEERWKDLPSGVSLRGLVRNYSRLLGADPDALTAALEPYLGGTAAGLARSINHVHTAAPAEERQGSGSGLWLALIVLLLLAGLGYAFWQGWLPTQWLSSFGLGATPAAGGN</sequence>
<dbReference type="GO" id="GO:0003677">
    <property type="term" value="F:DNA binding"/>
    <property type="evidence" value="ECO:0007669"/>
    <property type="project" value="InterPro"/>
</dbReference>
<dbReference type="InterPro" id="IPR010982">
    <property type="entry name" value="Lambda_DNA-bd_dom_sf"/>
</dbReference>
<evidence type="ECO:0000256" key="1">
    <source>
        <dbReference type="SAM" id="MobiDB-lite"/>
    </source>
</evidence>
<evidence type="ECO:0000256" key="2">
    <source>
        <dbReference type="SAM" id="Phobius"/>
    </source>
</evidence>
<feature type="transmembrane region" description="Helical" evidence="2">
    <location>
        <begin position="139"/>
        <end position="158"/>
    </location>
</feature>
<feature type="compositionally biased region" description="Low complexity" evidence="1">
    <location>
        <begin position="16"/>
        <end position="31"/>
    </location>
</feature>
<reference evidence="4" key="1">
    <citation type="submission" date="2019-03" db="EMBL/GenBank/DDBJ databases">
        <authorList>
            <person name="Danneels B."/>
        </authorList>
    </citation>
    <scope>NUCLEOTIDE SEQUENCE</scope>
</reference>
<keyword evidence="2" id="KW-0812">Transmembrane</keyword>
<dbReference type="InterPro" id="IPR001387">
    <property type="entry name" value="Cro/C1-type_HTH"/>
</dbReference>
<feature type="domain" description="HTH cro/C1-type" evidence="3">
    <location>
        <begin position="42"/>
        <end position="71"/>
    </location>
</feature>
<dbReference type="AlphaFoldDB" id="A0A484PG21"/>
<dbReference type="EMBL" id="CAADIO010000049">
    <property type="protein sequence ID" value="VFR96283.1"/>
    <property type="molecule type" value="Genomic_DNA"/>
</dbReference>
<dbReference type="CDD" id="cd00093">
    <property type="entry name" value="HTH_XRE"/>
    <property type="match status" value="1"/>
</dbReference>
<gene>
    <name evidence="4" type="ORF">AMP9_1814</name>
    <name evidence="5" type="ORF">RAN3_1791</name>
</gene>
<dbReference type="Pfam" id="PF13413">
    <property type="entry name" value="HTH_25"/>
    <property type="match status" value="1"/>
</dbReference>
<dbReference type="PROSITE" id="PS50943">
    <property type="entry name" value="HTH_CROC1"/>
    <property type="match status" value="1"/>
</dbReference>
<protein>
    <submittedName>
        <fullName evidence="4">FIG021952: putative membrane protein</fullName>
    </submittedName>
</protein>
<organism evidence="4">
    <name type="scientific">plant metagenome</name>
    <dbReference type="NCBI Taxonomy" id="1297885"/>
    <lineage>
        <taxon>unclassified sequences</taxon>
        <taxon>metagenomes</taxon>
        <taxon>organismal metagenomes</taxon>
    </lineage>
</organism>
<evidence type="ECO:0000259" key="3">
    <source>
        <dbReference type="PROSITE" id="PS50943"/>
    </source>
</evidence>
<dbReference type="EMBL" id="CAADHY010000018">
    <property type="protein sequence ID" value="VFR24912.1"/>
    <property type="molecule type" value="Genomic_DNA"/>
</dbReference>
<keyword evidence="2" id="KW-0472">Membrane</keyword>
<dbReference type="InterPro" id="IPR050400">
    <property type="entry name" value="Bact_Cytoskel_RodZ"/>
</dbReference>
<evidence type="ECO:0000313" key="4">
    <source>
        <dbReference type="EMBL" id="VFR24912.1"/>
    </source>
</evidence>
<dbReference type="PANTHER" id="PTHR34475">
    <property type="match status" value="1"/>
</dbReference>